<dbReference type="AlphaFoldDB" id="A0A5B7JBD9"/>
<accession>A0A5B7JBD9</accession>
<evidence type="ECO:0000313" key="3">
    <source>
        <dbReference type="Proteomes" id="UP000324222"/>
    </source>
</evidence>
<protein>
    <submittedName>
        <fullName evidence="2">Uncharacterized protein</fullName>
    </submittedName>
</protein>
<keyword evidence="3" id="KW-1185">Reference proteome</keyword>
<comment type="caution">
    <text evidence="2">The sequence shown here is derived from an EMBL/GenBank/DDBJ whole genome shotgun (WGS) entry which is preliminary data.</text>
</comment>
<dbReference type="EMBL" id="VSRR010097183">
    <property type="protein sequence ID" value="MPC94080.1"/>
    <property type="molecule type" value="Genomic_DNA"/>
</dbReference>
<proteinExistence type="predicted"/>
<reference evidence="2 3" key="1">
    <citation type="submission" date="2019-05" db="EMBL/GenBank/DDBJ databases">
        <title>Another draft genome of Portunus trituberculatus and its Hox gene families provides insights of decapod evolution.</title>
        <authorList>
            <person name="Jeong J.-H."/>
            <person name="Song I."/>
            <person name="Kim S."/>
            <person name="Choi T."/>
            <person name="Kim D."/>
            <person name="Ryu S."/>
            <person name="Kim W."/>
        </authorList>
    </citation>
    <scope>NUCLEOTIDE SEQUENCE [LARGE SCALE GENOMIC DNA]</scope>
    <source>
        <tissue evidence="2">Muscle</tissue>
    </source>
</reference>
<sequence>MPELTPPKLRQQQQQQRAGGIPSLHHQAPHTLSKQLALKAPPHVFYEMHQTRPVSTFNHTVAAVRTSPRPYHQWTPERKGSGALNQHERERVPLASREVNGKHTAMPGATRHSGAHRSLTSDWWHESRDYEYVLQGSEEKRRAPLCLESHHALAEALNYSLAPPFPRPSWRPSCTQVTPIDCRSLDYTHSSERSVR</sequence>
<name>A0A5B7JBD9_PORTR</name>
<gene>
    <name evidence="2" type="ORF">E2C01_089232</name>
</gene>
<evidence type="ECO:0000256" key="1">
    <source>
        <dbReference type="SAM" id="MobiDB-lite"/>
    </source>
</evidence>
<organism evidence="2 3">
    <name type="scientific">Portunus trituberculatus</name>
    <name type="common">Swimming crab</name>
    <name type="synonym">Neptunus trituberculatus</name>
    <dbReference type="NCBI Taxonomy" id="210409"/>
    <lineage>
        <taxon>Eukaryota</taxon>
        <taxon>Metazoa</taxon>
        <taxon>Ecdysozoa</taxon>
        <taxon>Arthropoda</taxon>
        <taxon>Crustacea</taxon>
        <taxon>Multicrustacea</taxon>
        <taxon>Malacostraca</taxon>
        <taxon>Eumalacostraca</taxon>
        <taxon>Eucarida</taxon>
        <taxon>Decapoda</taxon>
        <taxon>Pleocyemata</taxon>
        <taxon>Brachyura</taxon>
        <taxon>Eubrachyura</taxon>
        <taxon>Portunoidea</taxon>
        <taxon>Portunidae</taxon>
        <taxon>Portuninae</taxon>
        <taxon>Portunus</taxon>
    </lineage>
</organism>
<evidence type="ECO:0000313" key="2">
    <source>
        <dbReference type="EMBL" id="MPC94080.1"/>
    </source>
</evidence>
<feature type="region of interest" description="Disordered" evidence="1">
    <location>
        <begin position="1"/>
        <end position="29"/>
    </location>
</feature>
<dbReference type="Proteomes" id="UP000324222">
    <property type="component" value="Unassembled WGS sequence"/>
</dbReference>